<dbReference type="EMBL" id="KN825497">
    <property type="protein sequence ID" value="KIK90581.1"/>
    <property type="molecule type" value="Genomic_DNA"/>
</dbReference>
<reference evidence="1 2" key="1">
    <citation type="submission" date="2014-04" db="EMBL/GenBank/DDBJ databases">
        <authorList>
            <consortium name="DOE Joint Genome Institute"/>
            <person name="Kuo A."/>
            <person name="Kohler A."/>
            <person name="Jargeat P."/>
            <person name="Nagy L.G."/>
            <person name="Floudas D."/>
            <person name="Copeland A."/>
            <person name="Barry K.W."/>
            <person name="Cichocki N."/>
            <person name="Veneault-Fourrey C."/>
            <person name="LaButti K."/>
            <person name="Lindquist E.A."/>
            <person name="Lipzen A."/>
            <person name="Lundell T."/>
            <person name="Morin E."/>
            <person name="Murat C."/>
            <person name="Sun H."/>
            <person name="Tunlid A."/>
            <person name="Henrissat B."/>
            <person name="Grigoriev I.V."/>
            <person name="Hibbett D.S."/>
            <person name="Martin F."/>
            <person name="Nordberg H.P."/>
            <person name="Cantor M.N."/>
            <person name="Hua S.X."/>
        </authorList>
    </citation>
    <scope>NUCLEOTIDE SEQUENCE [LARGE SCALE GENOMIC DNA]</scope>
    <source>
        <strain evidence="1 2">Ve08.2h10</strain>
    </source>
</reference>
<gene>
    <name evidence="1" type="ORF">PAXRUDRAFT_831579</name>
</gene>
<accession>A0A0D0DRT2</accession>
<protein>
    <submittedName>
        <fullName evidence="1">Uncharacterized protein</fullName>
    </submittedName>
</protein>
<proteinExistence type="predicted"/>
<organism evidence="1 2">
    <name type="scientific">Paxillus rubicundulus Ve08.2h10</name>
    <dbReference type="NCBI Taxonomy" id="930991"/>
    <lineage>
        <taxon>Eukaryota</taxon>
        <taxon>Fungi</taxon>
        <taxon>Dikarya</taxon>
        <taxon>Basidiomycota</taxon>
        <taxon>Agaricomycotina</taxon>
        <taxon>Agaricomycetes</taxon>
        <taxon>Agaricomycetidae</taxon>
        <taxon>Boletales</taxon>
        <taxon>Paxilineae</taxon>
        <taxon>Paxillaceae</taxon>
        <taxon>Paxillus</taxon>
    </lineage>
</organism>
<dbReference type="HOGENOM" id="CLU_2400352_0_0_1"/>
<reference evidence="2" key="2">
    <citation type="submission" date="2015-01" db="EMBL/GenBank/DDBJ databases">
        <title>Evolutionary Origins and Diversification of the Mycorrhizal Mutualists.</title>
        <authorList>
            <consortium name="DOE Joint Genome Institute"/>
            <consortium name="Mycorrhizal Genomics Consortium"/>
            <person name="Kohler A."/>
            <person name="Kuo A."/>
            <person name="Nagy L.G."/>
            <person name="Floudas D."/>
            <person name="Copeland A."/>
            <person name="Barry K.W."/>
            <person name="Cichocki N."/>
            <person name="Veneault-Fourrey C."/>
            <person name="LaButti K."/>
            <person name="Lindquist E.A."/>
            <person name="Lipzen A."/>
            <person name="Lundell T."/>
            <person name="Morin E."/>
            <person name="Murat C."/>
            <person name="Riley R."/>
            <person name="Ohm R."/>
            <person name="Sun H."/>
            <person name="Tunlid A."/>
            <person name="Henrissat B."/>
            <person name="Grigoriev I.V."/>
            <person name="Hibbett D.S."/>
            <person name="Martin F."/>
        </authorList>
    </citation>
    <scope>NUCLEOTIDE SEQUENCE [LARGE SCALE GENOMIC DNA]</scope>
    <source>
        <strain evidence="2">Ve08.2h10</strain>
    </source>
</reference>
<dbReference type="Proteomes" id="UP000054538">
    <property type="component" value="Unassembled WGS sequence"/>
</dbReference>
<keyword evidence="2" id="KW-1185">Reference proteome</keyword>
<evidence type="ECO:0000313" key="1">
    <source>
        <dbReference type="EMBL" id="KIK90581.1"/>
    </source>
</evidence>
<sequence>MNTGLASCALNARWLKSNRGFVLNREDCKNWGTNAHVHLVSVPQHVGSTINAVMELAKTWNWKPSCCAEVAPLPSSRTFPHHERAFRGCTAKT</sequence>
<dbReference type="InParanoid" id="A0A0D0DRT2"/>
<dbReference type="AlphaFoldDB" id="A0A0D0DRT2"/>
<evidence type="ECO:0000313" key="2">
    <source>
        <dbReference type="Proteomes" id="UP000054538"/>
    </source>
</evidence>
<name>A0A0D0DRT2_9AGAM</name>